<reference evidence="1" key="2">
    <citation type="submission" date="2020-09" db="EMBL/GenBank/DDBJ databases">
        <authorList>
            <person name="Sun Q."/>
            <person name="Ohkuma M."/>
        </authorList>
    </citation>
    <scope>NUCLEOTIDE SEQUENCE</scope>
    <source>
        <strain evidence="1">JCM 3086</strain>
    </source>
</reference>
<proteinExistence type="predicted"/>
<evidence type="ECO:0000313" key="1">
    <source>
        <dbReference type="EMBL" id="GGJ02516.1"/>
    </source>
</evidence>
<name>A0A917K9B4_9ACTN</name>
<dbReference type="Proteomes" id="UP000657574">
    <property type="component" value="Unassembled WGS sequence"/>
</dbReference>
<organism evidence="1 2">
    <name type="scientific">Streptomyces brasiliensis</name>
    <dbReference type="NCBI Taxonomy" id="1954"/>
    <lineage>
        <taxon>Bacteria</taxon>
        <taxon>Bacillati</taxon>
        <taxon>Actinomycetota</taxon>
        <taxon>Actinomycetes</taxon>
        <taxon>Kitasatosporales</taxon>
        <taxon>Streptomycetaceae</taxon>
        <taxon>Streptomyces</taxon>
    </lineage>
</organism>
<comment type="caution">
    <text evidence="1">The sequence shown here is derived from an EMBL/GenBank/DDBJ whole genome shotgun (WGS) entry which is preliminary data.</text>
</comment>
<evidence type="ECO:0000313" key="2">
    <source>
        <dbReference type="Proteomes" id="UP000657574"/>
    </source>
</evidence>
<dbReference type="EMBL" id="BMQA01000002">
    <property type="protein sequence ID" value="GGJ02516.1"/>
    <property type="molecule type" value="Genomic_DNA"/>
</dbReference>
<protein>
    <submittedName>
        <fullName evidence="1">Uncharacterized protein</fullName>
    </submittedName>
</protein>
<accession>A0A917K9B4</accession>
<reference evidence="1" key="1">
    <citation type="journal article" date="2014" name="Int. J. Syst. Evol. Microbiol.">
        <title>Complete genome sequence of Corynebacterium casei LMG S-19264T (=DSM 44701T), isolated from a smear-ripened cheese.</title>
        <authorList>
            <consortium name="US DOE Joint Genome Institute (JGI-PGF)"/>
            <person name="Walter F."/>
            <person name="Albersmeier A."/>
            <person name="Kalinowski J."/>
            <person name="Ruckert C."/>
        </authorList>
    </citation>
    <scope>NUCLEOTIDE SEQUENCE</scope>
    <source>
        <strain evidence="1">JCM 3086</strain>
    </source>
</reference>
<sequence>MLPVRGVTYEMKRAPWISWVTASDEWMTGMDGLRFRRLVKLLDYMVKLLDLPVKGVSMQACRTLRPWP</sequence>
<dbReference type="AlphaFoldDB" id="A0A917K9B4"/>
<gene>
    <name evidence="1" type="ORF">GCM10010121_011170</name>
</gene>
<keyword evidence="2" id="KW-1185">Reference proteome</keyword>